<comment type="caution">
    <text evidence="11">The sequence shown here is derived from an EMBL/GenBank/DDBJ whole genome shotgun (WGS) entry which is preliminary data.</text>
</comment>
<keyword evidence="4" id="KW-0479">Metal-binding</keyword>
<keyword evidence="5 8" id="KW-0863">Zinc-finger</keyword>
<evidence type="ECO:0000256" key="9">
    <source>
        <dbReference type="SAM" id="MobiDB-lite"/>
    </source>
</evidence>
<feature type="region of interest" description="Disordered" evidence="9">
    <location>
        <begin position="330"/>
        <end position="354"/>
    </location>
</feature>
<evidence type="ECO:0000259" key="10">
    <source>
        <dbReference type="PROSITE" id="PS50089"/>
    </source>
</evidence>
<evidence type="ECO:0000256" key="7">
    <source>
        <dbReference type="ARBA" id="ARBA00022833"/>
    </source>
</evidence>
<dbReference type="PANTHER" id="PTHR15710">
    <property type="entry name" value="E3 UBIQUITIN-PROTEIN LIGASE PRAJA"/>
    <property type="match status" value="1"/>
</dbReference>
<dbReference type="PROSITE" id="PS50089">
    <property type="entry name" value="ZF_RING_2"/>
    <property type="match status" value="1"/>
</dbReference>
<keyword evidence="12" id="KW-1185">Reference proteome</keyword>
<dbReference type="GO" id="GO:0016567">
    <property type="term" value="P:protein ubiquitination"/>
    <property type="evidence" value="ECO:0007669"/>
    <property type="project" value="TreeGrafter"/>
</dbReference>
<keyword evidence="7" id="KW-0862">Zinc</keyword>
<dbReference type="PANTHER" id="PTHR15710:SF108">
    <property type="entry name" value="OS03G0286100 PROTEIN"/>
    <property type="match status" value="1"/>
</dbReference>
<feature type="compositionally biased region" description="Acidic residues" evidence="9">
    <location>
        <begin position="153"/>
        <end position="167"/>
    </location>
</feature>
<dbReference type="AlphaFoldDB" id="A0A9Q1KAS5"/>
<feature type="region of interest" description="Disordered" evidence="9">
    <location>
        <begin position="1"/>
        <end position="21"/>
    </location>
</feature>
<dbReference type="FunFam" id="3.30.40.10:FF:000022">
    <property type="entry name" value="E3 ubiquitin-protein ligase RING1-like"/>
    <property type="match status" value="1"/>
</dbReference>
<feature type="compositionally biased region" description="Acidic residues" evidence="9">
    <location>
        <begin position="127"/>
        <end position="145"/>
    </location>
</feature>
<comment type="catalytic activity">
    <reaction evidence="1">
        <text>S-ubiquitinyl-[E2 ubiquitin-conjugating enzyme]-L-cysteine + [acceptor protein]-L-lysine = [E2 ubiquitin-conjugating enzyme]-L-cysteine + N(6)-ubiquitinyl-[acceptor protein]-L-lysine.</text>
        <dbReference type="EC" id="2.3.2.27"/>
    </reaction>
</comment>
<sequence length="372" mass="41713">MAESQSPPATPPPPPPPPPPAQYWCYHCDKRVAVETLAGQPDVVCNECKFGFVESISASPPTTYPPSRSSDQHPEDTTTLGSQFLQVLRLLAQVAREDDVPPPPPPPTAPSDHNDFLRIQIDGWQNDNEEDNDDEDREEREDEEDVRSIEIEGQSDDDDHDDDDQEVREENARRRRRDMLRLRLRDFATRARSEGRNRILDWAEILMGLDDNSIEFRFEMPETDRYIGNPGDYVDAAEYEALLQNLAEADGRRGAPPASKSAVENLRTLEIKAEEESYVCAICKDGVNVGEFVKEMPCGHGYHGDCIVPWLSARNSCPVCRFELPTDDSDYEEERRKRAGGSSGSSTGGNPSASASFYLKIEKVDSLTTHTE</sequence>
<dbReference type="GO" id="GO:0061630">
    <property type="term" value="F:ubiquitin protein ligase activity"/>
    <property type="evidence" value="ECO:0007669"/>
    <property type="project" value="UniProtKB-EC"/>
</dbReference>
<dbReference type="EMBL" id="JAKOGI010000207">
    <property type="protein sequence ID" value="KAJ8439822.1"/>
    <property type="molecule type" value="Genomic_DNA"/>
</dbReference>
<feature type="region of interest" description="Disordered" evidence="9">
    <location>
        <begin position="56"/>
        <end position="83"/>
    </location>
</feature>
<feature type="domain" description="RING-type" evidence="10">
    <location>
        <begin position="280"/>
        <end position="321"/>
    </location>
</feature>
<name>A0A9Q1KAS5_9CARY</name>
<dbReference type="EC" id="2.3.2.27" evidence="2"/>
<dbReference type="Pfam" id="PF13639">
    <property type="entry name" value="zf-RING_2"/>
    <property type="match status" value="1"/>
</dbReference>
<reference evidence="11" key="1">
    <citation type="submission" date="2022-04" db="EMBL/GenBank/DDBJ databases">
        <title>Carnegiea gigantea Genome sequencing and assembly v2.</title>
        <authorList>
            <person name="Copetti D."/>
            <person name="Sanderson M.J."/>
            <person name="Burquez A."/>
            <person name="Wojciechowski M.F."/>
        </authorList>
    </citation>
    <scope>NUCLEOTIDE SEQUENCE</scope>
    <source>
        <strain evidence="11">SGP5-SGP5p</strain>
        <tissue evidence="11">Aerial part</tissue>
    </source>
</reference>
<evidence type="ECO:0000256" key="2">
    <source>
        <dbReference type="ARBA" id="ARBA00012483"/>
    </source>
</evidence>
<organism evidence="11 12">
    <name type="scientific">Carnegiea gigantea</name>
    <dbReference type="NCBI Taxonomy" id="171969"/>
    <lineage>
        <taxon>Eukaryota</taxon>
        <taxon>Viridiplantae</taxon>
        <taxon>Streptophyta</taxon>
        <taxon>Embryophyta</taxon>
        <taxon>Tracheophyta</taxon>
        <taxon>Spermatophyta</taxon>
        <taxon>Magnoliopsida</taxon>
        <taxon>eudicotyledons</taxon>
        <taxon>Gunneridae</taxon>
        <taxon>Pentapetalae</taxon>
        <taxon>Caryophyllales</taxon>
        <taxon>Cactineae</taxon>
        <taxon>Cactaceae</taxon>
        <taxon>Cactoideae</taxon>
        <taxon>Echinocereeae</taxon>
        <taxon>Carnegiea</taxon>
    </lineage>
</organism>
<dbReference type="Gene3D" id="3.30.40.10">
    <property type="entry name" value="Zinc/RING finger domain, C3HC4 (zinc finger)"/>
    <property type="match status" value="1"/>
</dbReference>
<proteinExistence type="predicted"/>
<evidence type="ECO:0000313" key="11">
    <source>
        <dbReference type="EMBL" id="KAJ8439822.1"/>
    </source>
</evidence>
<evidence type="ECO:0000256" key="4">
    <source>
        <dbReference type="ARBA" id="ARBA00022723"/>
    </source>
</evidence>
<keyword evidence="3" id="KW-0808">Transferase</keyword>
<evidence type="ECO:0000256" key="6">
    <source>
        <dbReference type="ARBA" id="ARBA00022786"/>
    </source>
</evidence>
<feature type="compositionally biased region" description="Pro residues" evidence="9">
    <location>
        <begin position="8"/>
        <end position="21"/>
    </location>
</feature>
<dbReference type="Proteomes" id="UP001153076">
    <property type="component" value="Unassembled WGS sequence"/>
</dbReference>
<evidence type="ECO:0000256" key="5">
    <source>
        <dbReference type="ARBA" id="ARBA00022771"/>
    </source>
</evidence>
<keyword evidence="6" id="KW-0833">Ubl conjugation pathway</keyword>
<dbReference type="SUPFAM" id="SSF57850">
    <property type="entry name" value="RING/U-box"/>
    <property type="match status" value="1"/>
</dbReference>
<evidence type="ECO:0000256" key="1">
    <source>
        <dbReference type="ARBA" id="ARBA00000900"/>
    </source>
</evidence>
<dbReference type="GO" id="GO:0008270">
    <property type="term" value="F:zinc ion binding"/>
    <property type="evidence" value="ECO:0007669"/>
    <property type="project" value="UniProtKB-KW"/>
</dbReference>
<dbReference type="InterPro" id="IPR001841">
    <property type="entry name" value="Znf_RING"/>
</dbReference>
<feature type="compositionally biased region" description="Low complexity" evidence="9">
    <location>
        <begin position="56"/>
        <end position="69"/>
    </location>
</feature>
<feature type="region of interest" description="Disordered" evidence="9">
    <location>
        <begin position="123"/>
        <end position="172"/>
    </location>
</feature>
<accession>A0A9Q1KAS5</accession>
<dbReference type="GO" id="GO:0005737">
    <property type="term" value="C:cytoplasm"/>
    <property type="evidence" value="ECO:0007669"/>
    <property type="project" value="TreeGrafter"/>
</dbReference>
<dbReference type="Pfam" id="PF14369">
    <property type="entry name" value="Zn_ribbon_19"/>
    <property type="match status" value="1"/>
</dbReference>
<evidence type="ECO:0000313" key="12">
    <source>
        <dbReference type="Proteomes" id="UP001153076"/>
    </source>
</evidence>
<evidence type="ECO:0000256" key="3">
    <source>
        <dbReference type="ARBA" id="ARBA00022679"/>
    </source>
</evidence>
<dbReference type="OrthoDB" id="8062037at2759"/>
<dbReference type="InterPro" id="IPR039525">
    <property type="entry name" value="RNF126-like_zinc-ribbon"/>
</dbReference>
<protein>
    <recommendedName>
        <fullName evidence="2">RING-type E3 ubiquitin transferase</fullName>
        <ecNumber evidence="2">2.3.2.27</ecNumber>
    </recommendedName>
</protein>
<dbReference type="InterPro" id="IPR013083">
    <property type="entry name" value="Znf_RING/FYVE/PHD"/>
</dbReference>
<gene>
    <name evidence="11" type="ORF">Cgig2_029082</name>
</gene>
<dbReference type="SMART" id="SM00184">
    <property type="entry name" value="RING"/>
    <property type="match status" value="1"/>
</dbReference>
<evidence type="ECO:0000256" key="8">
    <source>
        <dbReference type="PROSITE-ProRule" id="PRU00175"/>
    </source>
</evidence>